<proteinExistence type="predicted"/>
<dbReference type="EMBL" id="JBGMEL010000003">
    <property type="protein sequence ID" value="MFA0789895.1"/>
    <property type="molecule type" value="Genomic_DNA"/>
</dbReference>
<name>A0ABV4NKW7_9GAMM</name>
<evidence type="ECO:0008006" key="3">
    <source>
        <dbReference type="Google" id="ProtNLM"/>
    </source>
</evidence>
<dbReference type="InterPro" id="IPR023213">
    <property type="entry name" value="CAT-like_dom_sf"/>
</dbReference>
<evidence type="ECO:0000313" key="1">
    <source>
        <dbReference type="EMBL" id="MFA0789895.1"/>
    </source>
</evidence>
<evidence type="ECO:0000313" key="2">
    <source>
        <dbReference type="Proteomes" id="UP001569414"/>
    </source>
</evidence>
<sequence>MKFMPFTREVGRNEALSIELTDRSNGAVQGVAFFRVCMPVNVSLIKQAFSFVHQLHPMLRARVERGMHLQWRCDVDFSSIEFDVRILDGTLDFEREFYLQGIHPVILEKMSYRVTIYVNSSGQVAWIAVTVNHAAMDAISIVILFRYLDDYLKGKLCTPSKSLPFLQAVEQYLYKGGQEKKIPLPVAEEVPVPWLVEKPAAAPQRVGMATYRKIPAESIVRLHDLAKKHRVKLAALYSAVAIYAGKCLPNSGLWNDILLPVNIRSLCNPPISFDVIGEYISFVDLVVSPDLCCKSVMSLASLLQDKLSFILRRESLRLAEQRPEYKLAEIIEKADFYAAKKPNFVSGICISDVGCLESLVGELTFFDLRVAMTVQTHGAHPMMIATETTKSESIFSFGYCEPLTSRESALCFISHFMGMLNSLQFDS</sequence>
<dbReference type="SUPFAM" id="SSF52777">
    <property type="entry name" value="CoA-dependent acyltransferases"/>
    <property type="match status" value="2"/>
</dbReference>
<keyword evidence="2" id="KW-1185">Reference proteome</keyword>
<dbReference type="Proteomes" id="UP001569414">
    <property type="component" value="Unassembled WGS sequence"/>
</dbReference>
<reference evidence="1 2" key="1">
    <citation type="submission" date="2024-08" db="EMBL/GenBank/DDBJ databases">
        <authorList>
            <person name="Ishaq N."/>
        </authorList>
    </citation>
    <scope>NUCLEOTIDE SEQUENCE [LARGE SCALE GENOMIC DNA]</scope>
    <source>
        <strain evidence="1 2">JCM 30400</strain>
    </source>
</reference>
<dbReference type="Gene3D" id="3.30.559.30">
    <property type="entry name" value="Nonribosomal peptide synthetase, condensation domain"/>
    <property type="match status" value="1"/>
</dbReference>
<organism evidence="1 2">
    <name type="scientific">Microbulbifer echini</name>
    <dbReference type="NCBI Taxonomy" id="1529067"/>
    <lineage>
        <taxon>Bacteria</taxon>
        <taxon>Pseudomonadati</taxon>
        <taxon>Pseudomonadota</taxon>
        <taxon>Gammaproteobacteria</taxon>
        <taxon>Cellvibrionales</taxon>
        <taxon>Microbulbiferaceae</taxon>
        <taxon>Microbulbifer</taxon>
    </lineage>
</organism>
<gene>
    <name evidence="1" type="ORF">ACCI51_05005</name>
</gene>
<dbReference type="RefSeq" id="WP_371842807.1">
    <property type="nucleotide sequence ID" value="NZ_JBGMEL010000003.1"/>
</dbReference>
<comment type="caution">
    <text evidence="1">The sequence shown here is derived from an EMBL/GenBank/DDBJ whole genome shotgun (WGS) entry which is preliminary data.</text>
</comment>
<dbReference type="Gene3D" id="3.30.559.10">
    <property type="entry name" value="Chloramphenicol acetyltransferase-like domain"/>
    <property type="match status" value="1"/>
</dbReference>
<protein>
    <recommendedName>
        <fullName evidence="3">Condensation domain-containing protein</fullName>
    </recommendedName>
</protein>
<accession>A0ABV4NKW7</accession>